<keyword evidence="1" id="KW-0732">Signal</keyword>
<evidence type="ECO:0000256" key="1">
    <source>
        <dbReference type="SAM" id="SignalP"/>
    </source>
</evidence>
<organism evidence="2 3">
    <name type="scientific">Armillaria solidipes</name>
    <dbReference type="NCBI Taxonomy" id="1076256"/>
    <lineage>
        <taxon>Eukaryota</taxon>
        <taxon>Fungi</taxon>
        <taxon>Dikarya</taxon>
        <taxon>Basidiomycota</taxon>
        <taxon>Agaricomycotina</taxon>
        <taxon>Agaricomycetes</taxon>
        <taxon>Agaricomycetidae</taxon>
        <taxon>Agaricales</taxon>
        <taxon>Marasmiineae</taxon>
        <taxon>Physalacriaceae</taxon>
        <taxon>Armillaria</taxon>
    </lineage>
</organism>
<dbReference type="EMBL" id="KZ293545">
    <property type="protein sequence ID" value="PBK58408.1"/>
    <property type="molecule type" value="Genomic_DNA"/>
</dbReference>
<accession>A0A2H3AXA1</accession>
<dbReference type="Proteomes" id="UP000218334">
    <property type="component" value="Unassembled WGS sequence"/>
</dbReference>
<gene>
    <name evidence="2" type="ORF">ARMSODRAFT_967736</name>
</gene>
<keyword evidence="3" id="KW-1185">Reference proteome</keyword>
<feature type="chain" id="PRO_5013870716" evidence="1">
    <location>
        <begin position="37"/>
        <end position="183"/>
    </location>
</feature>
<evidence type="ECO:0000313" key="3">
    <source>
        <dbReference type="Proteomes" id="UP000218334"/>
    </source>
</evidence>
<protein>
    <submittedName>
        <fullName evidence="2">Uncharacterized protein</fullName>
    </submittedName>
</protein>
<reference evidence="3" key="1">
    <citation type="journal article" date="2017" name="Nat. Ecol. Evol.">
        <title>Genome expansion and lineage-specific genetic innovations in the forest pathogenic fungi Armillaria.</title>
        <authorList>
            <person name="Sipos G."/>
            <person name="Prasanna A.N."/>
            <person name="Walter M.C."/>
            <person name="O'Connor E."/>
            <person name="Balint B."/>
            <person name="Krizsan K."/>
            <person name="Kiss B."/>
            <person name="Hess J."/>
            <person name="Varga T."/>
            <person name="Slot J."/>
            <person name="Riley R."/>
            <person name="Boka B."/>
            <person name="Rigling D."/>
            <person name="Barry K."/>
            <person name="Lee J."/>
            <person name="Mihaltcheva S."/>
            <person name="LaButti K."/>
            <person name="Lipzen A."/>
            <person name="Waldron R."/>
            <person name="Moloney N.M."/>
            <person name="Sperisen C."/>
            <person name="Kredics L."/>
            <person name="Vagvoelgyi C."/>
            <person name="Patrignani A."/>
            <person name="Fitzpatrick D."/>
            <person name="Nagy I."/>
            <person name="Doyle S."/>
            <person name="Anderson J.B."/>
            <person name="Grigoriev I.V."/>
            <person name="Gueldener U."/>
            <person name="Muensterkoetter M."/>
            <person name="Nagy L.G."/>
        </authorList>
    </citation>
    <scope>NUCLEOTIDE SEQUENCE [LARGE SCALE GENOMIC DNA]</scope>
    <source>
        <strain evidence="3">28-4</strain>
    </source>
</reference>
<proteinExistence type="predicted"/>
<evidence type="ECO:0000313" key="2">
    <source>
        <dbReference type="EMBL" id="PBK58408.1"/>
    </source>
</evidence>
<sequence length="183" mass="20768">MSLDVSHARRWPSRMSASYILTLVVQLFLKLRVTMRCSPEQNHKLNAAFFTATEGMKRAVLYVRRSQKTHFRAHVPLRCLRPSSSYTIVICIHYLPTFTLSKADSSDDNVLRRVKIPSTTVPGGGCWYTGRGQYLMLRARGRKLPSPTHMPPSSLTHRRPHPYLLFSLYLTPSSPSCTCSGDD</sequence>
<feature type="signal peptide" evidence="1">
    <location>
        <begin position="1"/>
        <end position="36"/>
    </location>
</feature>
<dbReference type="AlphaFoldDB" id="A0A2H3AXA1"/>
<name>A0A2H3AXA1_9AGAR</name>